<dbReference type="PANTHER" id="PTHR11909">
    <property type="entry name" value="CASEIN KINASE-RELATED"/>
    <property type="match status" value="1"/>
</dbReference>
<dbReference type="OMA" id="TRIHAHN"/>
<accession>A0A284S4T4</accession>
<dbReference type="PROSITE" id="PS50011">
    <property type="entry name" value="PROTEIN_KINASE_DOM"/>
    <property type="match status" value="1"/>
</dbReference>
<dbReference type="EC" id="2.7.11.1" evidence="1"/>
<proteinExistence type="predicted"/>
<dbReference type="STRING" id="47428.A0A284S4T4"/>
<dbReference type="InterPro" id="IPR050235">
    <property type="entry name" value="CK1_Ser-Thr_kinase"/>
</dbReference>
<dbReference type="InterPro" id="IPR011009">
    <property type="entry name" value="Kinase-like_dom_sf"/>
</dbReference>
<dbReference type="Proteomes" id="UP000219338">
    <property type="component" value="Unassembled WGS sequence"/>
</dbReference>
<dbReference type="GO" id="GO:0004674">
    <property type="term" value="F:protein serine/threonine kinase activity"/>
    <property type="evidence" value="ECO:0007669"/>
    <property type="project" value="UniProtKB-EC"/>
</dbReference>
<dbReference type="GO" id="GO:0005524">
    <property type="term" value="F:ATP binding"/>
    <property type="evidence" value="ECO:0007669"/>
    <property type="project" value="InterPro"/>
</dbReference>
<dbReference type="PROSITE" id="PS00108">
    <property type="entry name" value="PROTEIN_KINASE_ST"/>
    <property type="match status" value="1"/>
</dbReference>
<evidence type="ECO:0000313" key="3">
    <source>
        <dbReference type="EMBL" id="SJL16007.1"/>
    </source>
</evidence>
<dbReference type="SMART" id="SM00220">
    <property type="entry name" value="S_TKc"/>
    <property type="match status" value="1"/>
</dbReference>
<feature type="domain" description="Protein kinase" evidence="2">
    <location>
        <begin position="11"/>
        <end position="236"/>
    </location>
</feature>
<evidence type="ECO:0000256" key="1">
    <source>
        <dbReference type="ARBA" id="ARBA00012513"/>
    </source>
</evidence>
<keyword evidence="4" id="KW-1185">Reference proteome</keyword>
<dbReference type="OrthoDB" id="5579860at2759"/>
<organism evidence="3 4">
    <name type="scientific">Armillaria ostoyae</name>
    <name type="common">Armillaria root rot fungus</name>
    <dbReference type="NCBI Taxonomy" id="47428"/>
    <lineage>
        <taxon>Eukaryota</taxon>
        <taxon>Fungi</taxon>
        <taxon>Dikarya</taxon>
        <taxon>Basidiomycota</taxon>
        <taxon>Agaricomycotina</taxon>
        <taxon>Agaricomycetes</taxon>
        <taxon>Agaricomycetidae</taxon>
        <taxon>Agaricales</taxon>
        <taxon>Marasmiineae</taxon>
        <taxon>Physalacriaceae</taxon>
        <taxon>Armillaria</taxon>
    </lineage>
</organism>
<dbReference type="EMBL" id="FUEG01000032">
    <property type="protein sequence ID" value="SJL16007.1"/>
    <property type="molecule type" value="Genomic_DNA"/>
</dbReference>
<dbReference type="AlphaFoldDB" id="A0A284S4T4"/>
<dbReference type="Pfam" id="PF00069">
    <property type="entry name" value="Pkinase"/>
    <property type="match status" value="1"/>
</dbReference>
<evidence type="ECO:0000259" key="2">
    <source>
        <dbReference type="PROSITE" id="PS50011"/>
    </source>
</evidence>
<name>A0A284S4T4_ARMOS</name>
<sequence>MNSPKFRYERTPYGEKMLDMAVINVFKATELESGNTVALKTSRVSTRVKRPILRHEIRILELLKGQAAIPLVYAYCQLEHFEYMAMEILEPSVAAQQQKKGPGVMSTTVTRIVTQVLAGLEHIHSLRIMHRDIKPENLLCALDDSTIKNIDFGISKPFSHGKPSKYDPLKKRRFILGSLHWASLNSHNGIDLAPRVDLETLVYIALFLLRGNLPWKPRPREESPLRSQEISRHRAV</sequence>
<dbReference type="SUPFAM" id="SSF56112">
    <property type="entry name" value="Protein kinase-like (PK-like)"/>
    <property type="match status" value="1"/>
</dbReference>
<dbReference type="Gene3D" id="1.10.510.10">
    <property type="entry name" value="Transferase(Phosphotransferase) domain 1"/>
    <property type="match status" value="1"/>
</dbReference>
<evidence type="ECO:0000313" key="4">
    <source>
        <dbReference type="Proteomes" id="UP000219338"/>
    </source>
</evidence>
<dbReference type="InterPro" id="IPR000719">
    <property type="entry name" value="Prot_kinase_dom"/>
</dbReference>
<dbReference type="InterPro" id="IPR008271">
    <property type="entry name" value="Ser/Thr_kinase_AS"/>
</dbReference>
<reference evidence="4" key="1">
    <citation type="journal article" date="2017" name="Nat. Ecol. Evol.">
        <title>Genome expansion and lineage-specific genetic innovations in the forest pathogenic fungi Armillaria.</title>
        <authorList>
            <person name="Sipos G."/>
            <person name="Prasanna A.N."/>
            <person name="Walter M.C."/>
            <person name="O'Connor E."/>
            <person name="Balint B."/>
            <person name="Krizsan K."/>
            <person name="Kiss B."/>
            <person name="Hess J."/>
            <person name="Varga T."/>
            <person name="Slot J."/>
            <person name="Riley R."/>
            <person name="Boka B."/>
            <person name="Rigling D."/>
            <person name="Barry K."/>
            <person name="Lee J."/>
            <person name="Mihaltcheva S."/>
            <person name="LaButti K."/>
            <person name="Lipzen A."/>
            <person name="Waldron R."/>
            <person name="Moloney N.M."/>
            <person name="Sperisen C."/>
            <person name="Kredics L."/>
            <person name="Vagvoelgyi C."/>
            <person name="Patrignani A."/>
            <person name="Fitzpatrick D."/>
            <person name="Nagy I."/>
            <person name="Doyle S."/>
            <person name="Anderson J.B."/>
            <person name="Grigoriev I.V."/>
            <person name="Gueldener U."/>
            <person name="Muensterkoetter M."/>
            <person name="Nagy L.G."/>
        </authorList>
    </citation>
    <scope>NUCLEOTIDE SEQUENCE [LARGE SCALE GENOMIC DNA]</scope>
    <source>
        <strain evidence="4">C18/9</strain>
    </source>
</reference>
<protein>
    <recommendedName>
        <fullName evidence="1">non-specific serine/threonine protein kinase</fullName>
        <ecNumber evidence="1">2.7.11.1</ecNumber>
    </recommendedName>
</protein>
<gene>
    <name evidence="3" type="ORF">ARMOST_19521</name>
</gene>